<organism evidence="10 11">
    <name type="scientific">Brachybacterium equifaecis</name>
    <dbReference type="NCBI Taxonomy" id="2910770"/>
    <lineage>
        <taxon>Bacteria</taxon>
        <taxon>Bacillati</taxon>
        <taxon>Actinomycetota</taxon>
        <taxon>Actinomycetes</taxon>
        <taxon>Micrococcales</taxon>
        <taxon>Dermabacteraceae</taxon>
        <taxon>Brachybacterium</taxon>
    </lineage>
</organism>
<comment type="function">
    <text evidence="7">SbcCD cleaves DNA hairpin structures. These structures can inhibit DNA replication and are intermediates in certain DNA recombination reactions. The complex acts as a 3'-&gt;5' double strand exonuclease that can open hairpins. It also has a 5' single-strand endonuclease activity.</text>
</comment>
<accession>A0ABT0R011</accession>
<reference evidence="10" key="1">
    <citation type="submission" date="2022-02" db="EMBL/GenBank/DDBJ databases">
        <authorList>
            <person name="Lee M."/>
            <person name="Kim S.-J."/>
            <person name="Jung M.-Y."/>
        </authorList>
    </citation>
    <scope>NUCLEOTIDE SEQUENCE</scope>
    <source>
        <strain evidence="10">JHP9</strain>
    </source>
</reference>
<keyword evidence="4 7" id="KW-0540">Nuclease</keyword>
<dbReference type="Proteomes" id="UP001203761">
    <property type="component" value="Unassembled WGS sequence"/>
</dbReference>
<evidence type="ECO:0000313" key="11">
    <source>
        <dbReference type="Proteomes" id="UP001203761"/>
    </source>
</evidence>
<feature type="domain" description="Nuclease SbcCD subunit D C-terminal" evidence="9">
    <location>
        <begin position="282"/>
        <end position="366"/>
    </location>
</feature>
<dbReference type="PANTHER" id="PTHR30337">
    <property type="entry name" value="COMPONENT OF ATP-DEPENDENT DSDNA EXONUCLEASE"/>
    <property type="match status" value="1"/>
</dbReference>
<comment type="subunit">
    <text evidence="2 7">Heterodimer of SbcC and SbcD.</text>
</comment>
<keyword evidence="11" id="KW-1185">Reference proteome</keyword>
<evidence type="ECO:0000256" key="2">
    <source>
        <dbReference type="ARBA" id="ARBA00011322"/>
    </source>
</evidence>
<gene>
    <name evidence="7" type="primary">sbcD</name>
    <name evidence="10" type="ORF">Bequi_06820</name>
</gene>
<protein>
    <recommendedName>
        <fullName evidence="3 7">Nuclease SbcCD subunit D</fullName>
    </recommendedName>
</protein>
<dbReference type="SUPFAM" id="SSF56300">
    <property type="entry name" value="Metallo-dependent phosphatases"/>
    <property type="match status" value="1"/>
</dbReference>
<evidence type="ECO:0000313" key="10">
    <source>
        <dbReference type="EMBL" id="MCL6423099.1"/>
    </source>
</evidence>
<dbReference type="InterPro" id="IPR004843">
    <property type="entry name" value="Calcineurin-like_PHP"/>
</dbReference>
<dbReference type="InterPro" id="IPR041796">
    <property type="entry name" value="Mre11_N"/>
</dbReference>
<dbReference type="RefSeq" id="WP_249737192.1">
    <property type="nucleotide sequence ID" value="NZ_JAKNCJ010000002.1"/>
</dbReference>
<evidence type="ECO:0000259" key="8">
    <source>
        <dbReference type="Pfam" id="PF00149"/>
    </source>
</evidence>
<evidence type="ECO:0000256" key="4">
    <source>
        <dbReference type="ARBA" id="ARBA00022722"/>
    </source>
</evidence>
<dbReference type="CDD" id="cd00840">
    <property type="entry name" value="MPP_Mre11_N"/>
    <property type="match status" value="1"/>
</dbReference>
<sequence length="395" mass="43014">MRILHTSDWHLGRTLHGESLHEHQVRFHDWLVDLVAEREVDAVVIPGDVYDRAVPDVASVELLGRTLSRLARITTVILTPGNHDSAARLGFGRDLLRSGVHLLTDLPGIEHPVVLEDEHGEVLVFGLPYLEPDMVRHALTPEGEETLGRSHAAVLQAAMDRVRERIAQHARHAQRPRAIVLAHAFVAGGSASDSERDLSVGGIGSVPGSVFCGIDYLALGHLHGGQDLSALVGAPAWYSGSPLAFSFSEKDHRKSVLLLDIGAPSAGGPAEMTVERISTPVPRPLTELRGTLEEVLAEAPAHGQDWLKAIITDAARPPHLQERLHQVFPHLLLTEFDPQGRGERDLAPLVRREADPLAVMDEFFDFVTGAPPTPLEHEILDDAYSAVRAGRQEAS</sequence>
<dbReference type="PANTHER" id="PTHR30337:SF0">
    <property type="entry name" value="NUCLEASE SBCCD SUBUNIT D"/>
    <property type="match status" value="1"/>
</dbReference>
<evidence type="ECO:0000256" key="3">
    <source>
        <dbReference type="ARBA" id="ARBA00013365"/>
    </source>
</evidence>
<dbReference type="NCBIfam" id="TIGR00619">
    <property type="entry name" value="sbcd"/>
    <property type="match status" value="1"/>
</dbReference>
<dbReference type="InterPro" id="IPR026843">
    <property type="entry name" value="SbcD_C"/>
</dbReference>
<evidence type="ECO:0000256" key="5">
    <source>
        <dbReference type="ARBA" id="ARBA00022801"/>
    </source>
</evidence>
<proteinExistence type="inferred from homology"/>
<keyword evidence="5 7" id="KW-0378">Hydrolase</keyword>
<dbReference type="InterPro" id="IPR004593">
    <property type="entry name" value="SbcD"/>
</dbReference>
<evidence type="ECO:0000259" key="9">
    <source>
        <dbReference type="Pfam" id="PF12320"/>
    </source>
</evidence>
<name>A0ABT0R011_9MICO</name>
<evidence type="ECO:0000256" key="7">
    <source>
        <dbReference type="RuleBase" id="RU363069"/>
    </source>
</evidence>
<dbReference type="InterPro" id="IPR029052">
    <property type="entry name" value="Metallo-depent_PP-like"/>
</dbReference>
<dbReference type="Pfam" id="PF12320">
    <property type="entry name" value="SbcD_C"/>
    <property type="match status" value="1"/>
</dbReference>
<dbReference type="InterPro" id="IPR050535">
    <property type="entry name" value="DNA_Repair-Maintenance_Comp"/>
</dbReference>
<keyword evidence="6 7" id="KW-0269">Exonuclease</keyword>
<keyword evidence="7" id="KW-0255">Endonuclease</keyword>
<keyword evidence="7" id="KW-0233">DNA recombination</keyword>
<dbReference type="Pfam" id="PF00149">
    <property type="entry name" value="Metallophos"/>
    <property type="match status" value="1"/>
</dbReference>
<dbReference type="GO" id="GO:0004527">
    <property type="term" value="F:exonuclease activity"/>
    <property type="evidence" value="ECO:0007669"/>
    <property type="project" value="UniProtKB-KW"/>
</dbReference>
<comment type="similarity">
    <text evidence="1 7">Belongs to the SbcD family.</text>
</comment>
<evidence type="ECO:0000256" key="1">
    <source>
        <dbReference type="ARBA" id="ARBA00010555"/>
    </source>
</evidence>
<evidence type="ECO:0000256" key="6">
    <source>
        <dbReference type="ARBA" id="ARBA00022839"/>
    </source>
</evidence>
<keyword evidence="7" id="KW-0235">DNA replication</keyword>
<dbReference type="Gene3D" id="3.60.21.10">
    <property type="match status" value="1"/>
</dbReference>
<feature type="domain" description="Calcineurin-like phosphoesterase" evidence="8">
    <location>
        <begin position="1"/>
        <end position="93"/>
    </location>
</feature>
<dbReference type="EMBL" id="JAKNCJ010000002">
    <property type="protein sequence ID" value="MCL6423099.1"/>
    <property type="molecule type" value="Genomic_DNA"/>
</dbReference>
<comment type="caution">
    <text evidence="10">The sequence shown here is derived from an EMBL/GenBank/DDBJ whole genome shotgun (WGS) entry which is preliminary data.</text>
</comment>